<evidence type="ECO:0000313" key="3">
    <source>
        <dbReference type="EMBL" id="TGA73098.1"/>
    </source>
</evidence>
<evidence type="ECO:0000313" key="4">
    <source>
        <dbReference type="Proteomes" id="UP000298482"/>
    </source>
</evidence>
<name>A0ABY2KAC4_9STAP</name>
<dbReference type="Pfam" id="PF03703">
    <property type="entry name" value="bPH_2"/>
    <property type="match status" value="1"/>
</dbReference>
<accession>A0ABY2KAC4</accession>
<dbReference type="InterPro" id="IPR005182">
    <property type="entry name" value="YdbS-like_PH"/>
</dbReference>
<dbReference type="Proteomes" id="UP000298482">
    <property type="component" value="Unassembled WGS sequence"/>
</dbReference>
<proteinExistence type="predicted"/>
<sequence>MNEYKYMHENGPKVMRLAALITFFIFLLIISVVTYLDIAYMHLMSPVWTIALALGILILFIICFVFGVPFLKYKNFHYYYKDNEIYIRKGIIFIKTTIIPFYRIQNIDIEEGYLMRKYHLASLHLSTAGGDAEIELINKEEASKLKEILQLKKVNESEELDEEIQNVK</sequence>
<dbReference type="EMBL" id="SRJF01000020">
    <property type="protein sequence ID" value="TGA73098.1"/>
    <property type="molecule type" value="Genomic_DNA"/>
</dbReference>
<keyword evidence="4" id="KW-1185">Reference proteome</keyword>
<feature type="transmembrane region" description="Helical" evidence="1">
    <location>
        <begin position="48"/>
        <end position="71"/>
    </location>
</feature>
<dbReference type="PANTHER" id="PTHR34473">
    <property type="entry name" value="UPF0699 TRANSMEMBRANE PROTEIN YDBS"/>
    <property type="match status" value="1"/>
</dbReference>
<comment type="caution">
    <text evidence="3">The sequence shown here is derived from an EMBL/GenBank/DDBJ whole genome shotgun (WGS) entry which is preliminary data.</text>
</comment>
<evidence type="ECO:0000256" key="1">
    <source>
        <dbReference type="SAM" id="Phobius"/>
    </source>
</evidence>
<gene>
    <name evidence="3" type="ORF">E2556_11005</name>
</gene>
<keyword evidence="1" id="KW-0812">Transmembrane</keyword>
<feature type="domain" description="YdbS-like PH" evidence="2">
    <location>
        <begin position="73"/>
        <end position="148"/>
    </location>
</feature>
<reference evidence="3 4" key="1">
    <citation type="submission" date="2019-04" db="EMBL/GenBank/DDBJ databases">
        <title>Genomic characterization of Staphylococcus petrasii strains.</title>
        <authorList>
            <person name="Vrbovska V."/>
            <person name="Kovarovic V."/>
            <person name="Maslanova I."/>
            <person name="Indrakova A."/>
            <person name="Petras P."/>
            <person name="Sedo O."/>
            <person name="Svec P."/>
            <person name="Fisarova L."/>
            <person name="Sedlacek I."/>
            <person name="Doskar J."/>
            <person name="Pantucek R."/>
        </authorList>
    </citation>
    <scope>NUCLEOTIDE SEQUENCE [LARGE SCALE GENOMIC DNA]</scope>
    <source>
        <strain evidence="3 4">CCM 8421</strain>
    </source>
</reference>
<feature type="transmembrane region" description="Helical" evidence="1">
    <location>
        <begin position="14"/>
        <end position="36"/>
    </location>
</feature>
<protein>
    <recommendedName>
        <fullName evidence="2">YdbS-like PH domain-containing protein</fullName>
    </recommendedName>
</protein>
<evidence type="ECO:0000259" key="2">
    <source>
        <dbReference type="Pfam" id="PF03703"/>
    </source>
</evidence>
<organism evidence="3 4">
    <name type="scientific">Staphylococcus croceilyticus</name>
    <dbReference type="NCBI Taxonomy" id="319942"/>
    <lineage>
        <taxon>Bacteria</taxon>
        <taxon>Bacillati</taxon>
        <taxon>Bacillota</taxon>
        <taxon>Bacilli</taxon>
        <taxon>Bacillales</taxon>
        <taxon>Staphylococcaceae</taxon>
        <taxon>Staphylococcus</taxon>
    </lineage>
</organism>
<keyword evidence="1" id="KW-0472">Membrane</keyword>
<keyword evidence="1" id="KW-1133">Transmembrane helix</keyword>
<dbReference type="RefSeq" id="WP_103329693.1">
    <property type="nucleotide sequence ID" value="NZ_PPRD01000082.1"/>
</dbReference>
<dbReference type="PANTHER" id="PTHR34473:SF2">
    <property type="entry name" value="UPF0699 TRANSMEMBRANE PROTEIN YDBT"/>
    <property type="match status" value="1"/>
</dbReference>